<dbReference type="OrthoDB" id="606851at2"/>
<dbReference type="InterPro" id="IPR012910">
    <property type="entry name" value="Plug_dom"/>
</dbReference>
<feature type="signal peptide" evidence="8">
    <location>
        <begin position="1"/>
        <end position="23"/>
    </location>
</feature>
<proteinExistence type="predicted"/>
<evidence type="ECO:0000256" key="6">
    <source>
        <dbReference type="ARBA" id="ARBA00023136"/>
    </source>
</evidence>
<evidence type="ECO:0000313" key="11">
    <source>
        <dbReference type="EMBL" id="OBY62115.1"/>
    </source>
</evidence>
<dbReference type="Pfam" id="PF07715">
    <property type="entry name" value="Plug"/>
    <property type="match status" value="1"/>
</dbReference>
<dbReference type="GO" id="GO:0015344">
    <property type="term" value="F:siderophore uptake transmembrane transporter activity"/>
    <property type="evidence" value="ECO:0007669"/>
    <property type="project" value="TreeGrafter"/>
</dbReference>
<accession>A0A1B8TRD3</accession>
<gene>
    <name evidence="11" type="ORF">LPB3_15160</name>
</gene>
<dbReference type="Gene3D" id="2.60.40.1120">
    <property type="entry name" value="Carboxypeptidase-like, regulatory domain"/>
    <property type="match status" value="1"/>
</dbReference>
<evidence type="ECO:0000256" key="8">
    <source>
        <dbReference type="SAM" id="SignalP"/>
    </source>
</evidence>
<comment type="caution">
    <text evidence="11">The sequence shown here is derived from an EMBL/GenBank/DDBJ whole genome shotgun (WGS) entry which is preliminary data.</text>
</comment>
<dbReference type="GO" id="GO:0009279">
    <property type="term" value="C:cell outer membrane"/>
    <property type="evidence" value="ECO:0007669"/>
    <property type="project" value="UniProtKB-SubCell"/>
</dbReference>
<evidence type="ECO:0000259" key="9">
    <source>
        <dbReference type="Pfam" id="PF07715"/>
    </source>
</evidence>
<dbReference type="Pfam" id="PF14905">
    <property type="entry name" value="OMP_b-brl_3"/>
    <property type="match status" value="1"/>
</dbReference>
<dbReference type="STRING" id="1774273.LPB03_14145"/>
<comment type="subcellular location">
    <subcellularLocation>
        <location evidence="1">Cell outer membrane</location>
        <topology evidence="1">Multi-pass membrane protein</topology>
    </subcellularLocation>
</comment>
<dbReference type="PANTHER" id="PTHR30069">
    <property type="entry name" value="TONB-DEPENDENT OUTER MEMBRANE RECEPTOR"/>
    <property type="match status" value="1"/>
</dbReference>
<protein>
    <submittedName>
        <fullName evidence="11">TonB-dependent receptor</fullName>
    </submittedName>
</protein>
<keyword evidence="6" id="KW-0472">Membrane</keyword>
<feature type="domain" description="TonB-dependent receptor plug" evidence="9">
    <location>
        <begin position="131"/>
        <end position="217"/>
    </location>
</feature>
<dbReference type="Pfam" id="PF13715">
    <property type="entry name" value="CarbopepD_reg_2"/>
    <property type="match status" value="1"/>
</dbReference>
<dbReference type="InterPro" id="IPR008969">
    <property type="entry name" value="CarboxyPept-like_regulatory"/>
</dbReference>
<dbReference type="SUPFAM" id="SSF49464">
    <property type="entry name" value="Carboxypeptidase regulatory domain-like"/>
    <property type="match status" value="1"/>
</dbReference>
<feature type="chain" id="PRO_5008615446" evidence="8">
    <location>
        <begin position="24"/>
        <end position="832"/>
    </location>
</feature>
<keyword evidence="4" id="KW-0812">Transmembrane</keyword>
<dbReference type="InterPro" id="IPR041700">
    <property type="entry name" value="OMP_b-brl_3"/>
</dbReference>
<evidence type="ECO:0000259" key="10">
    <source>
        <dbReference type="Pfam" id="PF14905"/>
    </source>
</evidence>
<evidence type="ECO:0000256" key="1">
    <source>
        <dbReference type="ARBA" id="ARBA00004571"/>
    </source>
</evidence>
<dbReference type="RefSeq" id="WP_065320467.1">
    <property type="nucleotide sequence ID" value="NZ_CP017477.1"/>
</dbReference>
<dbReference type="Gene3D" id="2.170.130.10">
    <property type="entry name" value="TonB-dependent receptor, plug domain"/>
    <property type="match status" value="1"/>
</dbReference>
<keyword evidence="3" id="KW-1134">Transmembrane beta strand</keyword>
<evidence type="ECO:0000256" key="5">
    <source>
        <dbReference type="ARBA" id="ARBA00022729"/>
    </source>
</evidence>
<sequence>MKNHLKKSFLFVLFLCANQAVFAQLTGTILDKEDNTPLEYATVALYSQSPKTLITGVVTNINGVFSFDKLKSGTYLIEISFIGYQPKKLENIVFSGKEKNLGNLQLSLGNSLNEVVIKGERAAVVSKIDKQVFDATNFQNSQGGTATDVIKNLPSVSVNGTGDISLRGTTGFIILLNGKPVQGNPATILSQLPANSIDKVEVITAPSAKYDPEGKAGILNIFTKKGALNGTFTQINTRIGAPSIEGYNNSESAKRYGIDATYNYIKDKWNFSLGASYQRNDISGRREGDVFTIINDVKTSFPSDGERSFDEENYSGNINLDYTPNKNNEFSVGFFAGKRSKDRRANILYFDNNAVEPADSNNRLYTFQYFNENLRIRTSDFALGSFDYAHKFADDSKLSTSFLYEYTLLGGPTTNRNLGFPDTSQILQDEYNTNDNPLFGTLFRVDYEFADFAFGKLETGYQYRFLDHEGDFLYTRRNNTTGIFETVPEFTSQIDLKRTLHSGYVNVSNKKEKWEYVAGLRLEKMDRELTLQGANQTTPEVINYDYLQLFPSATVTYTLENKAIIKAAYSKRVQRTTTFKMNPFREREHSETLEQGDKNLLPEFVDLVEIGISKRYKKGNSVYATAYFRNVKNLVNRVNKIFNDTILDRIYTNVGTGRSLGLELGAQLKPTEKWSNFIGVNIFNLDINGAFTYEENGTTFTEPIDNNSTQYSINLNSTYQFNTTASLQFTLNYLSERVTAQGKDSRFYSPNLTFRKTFLEDRLAATLQWQNIDMGLLSSNEQRITTSQQGSFFTTTNYVYEVDMVSLNLSYNFNSNKNKSKFIKSEFGAKEF</sequence>
<dbReference type="Proteomes" id="UP000092584">
    <property type="component" value="Unassembled WGS sequence"/>
</dbReference>
<evidence type="ECO:0000313" key="12">
    <source>
        <dbReference type="Proteomes" id="UP000092584"/>
    </source>
</evidence>
<dbReference type="SUPFAM" id="SSF56935">
    <property type="entry name" value="Porins"/>
    <property type="match status" value="1"/>
</dbReference>
<dbReference type="InterPro" id="IPR036942">
    <property type="entry name" value="Beta-barrel_TonB_sf"/>
</dbReference>
<feature type="domain" description="Outer membrane protein beta-barrel" evidence="10">
    <location>
        <begin position="390"/>
        <end position="811"/>
    </location>
</feature>
<dbReference type="AlphaFoldDB" id="A0A1B8TRD3"/>
<dbReference type="EMBL" id="LSFM01000025">
    <property type="protein sequence ID" value="OBY62115.1"/>
    <property type="molecule type" value="Genomic_DNA"/>
</dbReference>
<dbReference type="PANTHER" id="PTHR30069:SF29">
    <property type="entry name" value="HEMOGLOBIN AND HEMOGLOBIN-HAPTOGLOBIN-BINDING PROTEIN 1-RELATED"/>
    <property type="match status" value="1"/>
</dbReference>
<name>A0A1B8TRD3_9FLAO</name>
<keyword evidence="5 8" id="KW-0732">Signal</keyword>
<reference evidence="12" key="1">
    <citation type="submission" date="2016-02" db="EMBL/GenBank/DDBJ databases">
        <authorList>
            <person name="Shin S.-K."/>
            <person name="Yi H."/>
            <person name="Kim E."/>
        </authorList>
    </citation>
    <scope>NUCLEOTIDE SEQUENCE [LARGE SCALE GENOMIC DNA]</scope>
    <source>
        <strain evidence="12">LPB0003</strain>
    </source>
</reference>
<evidence type="ECO:0000256" key="7">
    <source>
        <dbReference type="ARBA" id="ARBA00023237"/>
    </source>
</evidence>
<dbReference type="GO" id="GO:0044718">
    <property type="term" value="P:siderophore transmembrane transport"/>
    <property type="evidence" value="ECO:0007669"/>
    <property type="project" value="TreeGrafter"/>
</dbReference>
<evidence type="ECO:0000256" key="3">
    <source>
        <dbReference type="ARBA" id="ARBA00022452"/>
    </source>
</evidence>
<keyword evidence="11" id="KW-0675">Receptor</keyword>
<organism evidence="11 12">
    <name type="scientific">Polaribacter vadi</name>
    <dbReference type="NCBI Taxonomy" id="1774273"/>
    <lineage>
        <taxon>Bacteria</taxon>
        <taxon>Pseudomonadati</taxon>
        <taxon>Bacteroidota</taxon>
        <taxon>Flavobacteriia</taxon>
        <taxon>Flavobacteriales</taxon>
        <taxon>Flavobacteriaceae</taxon>
    </lineage>
</organism>
<evidence type="ECO:0000256" key="4">
    <source>
        <dbReference type="ARBA" id="ARBA00022692"/>
    </source>
</evidence>
<keyword evidence="12" id="KW-1185">Reference proteome</keyword>
<dbReference type="InterPro" id="IPR039426">
    <property type="entry name" value="TonB-dep_rcpt-like"/>
</dbReference>
<dbReference type="Gene3D" id="2.40.170.20">
    <property type="entry name" value="TonB-dependent receptor, beta-barrel domain"/>
    <property type="match status" value="1"/>
</dbReference>
<dbReference type="InterPro" id="IPR037066">
    <property type="entry name" value="Plug_dom_sf"/>
</dbReference>
<evidence type="ECO:0000256" key="2">
    <source>
        <dbReference type="ARBA" id="ARBA00022448"/>
    </source>
</evidence>
<keyword evidence="2" id="KW-0813">Transport</keyword>
<dbReference type="KEGG" id="pob:LPB03_14145"/>
<keyword evidence="7" id="KW-0998">Cell outer membrane</keyword>